<gene>
    <name evidence="2" type="ORF">Pla133_46880</name>
</gene>
<feature type="compositionally biased region" description="Basic and acidic residues" evidence="1">
    <location>
        <begin position="1"/>
        <end position="13"/>
    </location>
</feature>
<keyword evidence="3" id="KW-1185">Reference proteome</keyword>
<dbReference type="KEGG" id="pbap:Pla133_46880"/>
<proteinExistence type="predicted"/>
<organism evidence="2 3">
    <name type="scientific">Engelhardtia mirabilis</name>
    <dbReference type="NCBI Taxonomy" id="2528011"/>
    <lineage>
        <taxon>Bacteria</taxon>
        <taxon>Pseudomonadati</taxon>
        <taxon>Planctomycetota</taxon>
        <taxon>Planctomycetia</taxon>
        <taxon>Planctomycetia incertae sedis</taxon>
        <taxon>Engelhardtia</taxon>
    </lineage>
</organism>
<dbReference type="RefSeq" id="WP_145069579.1">
    <property type="nucleotide sequence ID" value="NZ_CP036287.1"/>
</dbReference>
<dbReference type="AlphaFoldDB" id="A0A518BRG9"/>
<dbReference type="Proteomes" id="UP000316921">
    <property type="component" value="Chromosome"/>
</dbReference>
<dbReference type="InterPro" id="IPR006311">
    <property type="entry name" value="TAT_signal"/>
</dbReference>
<evidence type="ECO:0000313" key="2">
    <source>
        <dbReference type="EMBL" id="QDU69568.1"/>
    </source>
</evidence>
<reference evidence="2 3" key="1">
    <citation type="submission" date="2019-02" db="EMBL/GenBank/DDBJ databases">
        <title>Deep-cultivation of Planctomycetes and their phenomic and genomic characterization uncovers novel biology.</title>
        <authorList>
            <person name="Wiegand S."/>
            <person name="Jogler M."/>
            <person name="Boedeker C."/>
            <person name="Pinto D."/>
            <person name="Vollmers J."/>
            <person name="Rivas-Marin E."/>
            <person name="Kohn T."/>
            <person name="Peeters S.H."/>
            <person name="Heuer A."/>
            <person name="Rast P."/>
            <person name="Oberbeckmann S."/>
            <person name="Bunk B."/>
            <person name="Jeske O."/>
            <person name="Meyerdierks A."/>
            <person name="Storesund J.E."/>
            <person name="Kallscheuer N."/>
            <person name="Luecker S."/>
            <person name="Lage O.M."/>
            <person name="Pohl T."/>
            <person name="Merkel B.J."/>
            <person name="Hornburger P."/>
            <person name="Mueller R.-W."/>
            <person name="Bruemmer F."/>
            <person name="Labrenz M."/>
            <person name="Spormann A.M."/>
            <person name="Op den Camp H."/>
            <person name="Overmann J."/>
            <person name="Amann R."/>
            <person name="Jetten M.S.M."/>
            <person name="Mascher T."/>
            <person name="Medema M.H."/>
            <person name="Devos D.P."/>
            <person name="Kaster A.-K."/>
            <person name="Ovreas L."/>
            <person name="Rohde M."/>
            <person name="Galperin M.Y."/>
            <person name="Jogler C."/>
        </authorList>
    </citation>
    <scope>NUCLEOTIDE SEQUENCE [LARGE SCALE GENOMIC DNA]</scope>
    <source>
        <strain evidence="2 3">Pla133</strain>
    </source>
</reference>
<evidence type="ECO:0000256" key="1">
    <source>
        <dbReference type="SAM" id="MobiDB-lite"/>
    </source>
</evidence>
<feature type="region of interest" description="Disordered" evidence="1">
    <location>
        <begin position="1"/>
        <end position="29"/>
    </location>
</feature>
<accession>A0A518BRG9</accession>
<protein>
    <submittedName>
        <fullName evidence="2">Uncharacterized protein</fullName>
    </submittedName>
</protein>
<evidence type="ECO:0000313" key="3">
    <source>
        <dbReference type="Proteomes" id="UP000316921"/>
    </source>
</evidence>
<dbReference type="PROSITE" id="PS51318">
    <property type="entry name" value="TAT"/>
    <property type="match status" value="1"/>
</dbReference>
<dbReference type="EMBL" id="CP036287">
    <property type="protein sequence ID" value="QDU69568.1"/>
    <property type="molecule type" value="Genomic_DNA"/>
</dbReference>
<name>A0A518BRG9_9BACT</name>
<sequence>MTKERNEEPHEPDSDGSAANAESPEVPGKGRRDFLRAVLGLGLANVTISFLGAVPAAASVQGGAADGDCAIPNDDGFYSKDTACKVGVHGPDLDCGKQSAEGIYHQDDYCATFLGDGQGFASDADCAKQGEEGVLQTDMDCRLVAPGFPEVKQRDSMCGHPVSPNPNGPTFRDEVCNTAPNGFQTIKDASCGKPKAPSGTYADDSCTKPDGIGFCNDSNCAKPNGPTIFADQDCGTPLLLDMVHRDDDCSQPIPGGVSQDDDCGKVDVTGGGFLPPLLHKDDDCGLTGNDG</sequence>